<keyword evidence="3 6" id="KW-0597">Phosphoprotein</keyword>
<dbReference type="SUPFAM" id="SSF47384">
    <property type="entry name" value="Homodimeric domain of signal transducing histidine kinase"/>
    <property type="match status" value="1"/>
</dbReference>
<evidence type="ECO:0000256" key="4">
    <source>
        <dbReference type="ARBA" id="ARBA00022679"/>
    </source>
</evidence>
<feature type="coiled-coil region" evidence="7">
    <location>
        <begin position="118"/>
        <end position="145"/>
    </location>
</feature>
<dbReference type="SMART" id="SM00388">
    <property type="entry name" value="HisKA"/>
    <property type="match status" value="1"/>
</dbReference>
<dbReference type="PRINTS" id="PR00344">
    <property type="entry name" value="BCTRLSENSOR"/>
</dbReference>
<evidence type="ECO:0000256" key="3">
    <source>
        <dbReference type="ARBA" id="ARBA00022553"/>
    </source>
</evidence>
<dbReference type="InterPro" id="IPR036097">
    <property type="entry name" value="HisK_dim/P_sf"/>
</dbReference>
<dbReference type="PROSITE" id="PS50110">
    <property type="entry name" value="RESPONSE_REGULATORY"/>
    <property type="match status" value="1"/>
</dbReference>
<dbReference type="Gene3D" id="1.10.287.130">
    <property type="match status" value="1"/>
</dbReference>
<dbReference type="SMART" id="SM00448">
    <property type="entry name" value="REC"/>
    <property type="match status" value="1"/>
</dbReference>
<dbReference type="PROSITE" id="PS50109">
    <property type="entry name" value="HIS_KIN"/>
    <property type="match status" value="1"/>
</dbReference>
<evidence type="ECO:0000259" key="8">
    <source>
        <dbReference type="PROSITE" id="PS50109"/>
    </source>
</evidence>
<dbReference type="Pfam" id="PF00072">
    <property type="entry name" value="Response_reg"/>
    <property type="match status" value="1"/>
</dbReference>
<keyword evidence="5 10" id="KW-0418">Kinase</keyword>
<feature type="modified residue" description="4-aspartylphosphate" evidence="6">
    <location>
        <position position="56"/>
    </location>
</feature>
<dbReference type="Pfam" id="PF02518">
    <property type="entry name" value="HATPase_c"/>
    <property type="match status" value="1"/>
</dbReference>
<sequence>MLVPQGDILIVDDNPDNLDLLSAVLRERNYRVRAVPSGAMALEAARRHPPELVMLDVNMPGMDGYQACQAFKAEPALQRIPIIFISALDDPLDKVKAFHVGGRDYVTKPFSAEEVLVRVEHQVNLGRLQRELEIQNQNLVDANLKLKEVNTLKTNFTSMLVHDLRSPLTVLGLVLEKMKNGGTVREEAIEKAEESCTRIKTLLDEMLEIYRSESGQLPMEFSEIDATSWLSALLAPYNLRAAATGVEFQAAVPEGLPVIQGDRLKLDRALVNLVDNAFKFTPRAGAVRVEAGVEFGSGVEAGMRFLRMSVIDTGRGIPAGDLPFIFDPFRQAERSDAARGVGLGLAIVQRLVAAHRGQIRAQSQLGFGSNFTILIPC</sequence>
<evidence type="ECO:0000256" key="2">
    <source>
        <dbReference type="ARBA" id="ARBA00012438"/>
    </source>
</evidence>
<keyword evidence="7" id="KW-0175">Coiled coil</keyword>
<proteinExistence type="predicted"/>
<keyword evidence="11" id="KW-1185">Reference proteome</keyword>
<dbReference type="SUPFAM" id="SSF55874">
    <property type="entry name" value="ATPase domain of HSP90 chaperone/DNA topoisomerase II/histidine kinase"/>
    <property type="match status" value="1"/>
</dbReference>
<protein>
    <recommendedName>
        <fullName evidence="2">histidine kinase</fullName>
        <ecNumber evidence="2">2.7.13.3</ecNumber>
    </recommendedName>
</protein>
<organism evidence="10 11">
    <name type="scientific">Geothrix oryzae</name>
    <dbReference type="NCBI Taxonomy" id="2927975"/>
    <lineage>
        <taxon>Bacteria</taxon>
        <taxon>Pseudomonadati</taxon>
        <taxon>Acidobacteriota</taxon>
        <taxon>Holophagae</taxon>
        <taxon>Holophagales</taxon>
        <taxon>Holophagaceae</taxon>
        <taxon>Geothrix</taxon>
    </lineage>
</organism>
<comment type="catalytic activity">
    <reaction evidence="1">
        <text>ATP + protein L-histidine = ADP + protein N-phospho-L-histidine.</text>
        <dbReference type="EC" id="2.7.13.3"/>
    </reaction>
</comment>
<dbReference type="SUPFAM" id="SSF52172">
    <property type="entry name" value="CheY-like"/>
    <property type="match status" value="1"/>
</dbReference>
<keyword evidence="4" id="KW-0808">Transferase</keyword>
<evidence type="ECO:0000313" key="11">
    <source>
        <dbReference type="Proteomes" id="UP001242010"/>
    </source>
</evidence>
<evidence type="ECO:0000256" key="7">
    <source>
        <dbReference type="SAM" id="Coils"/>
    </source>
</evidence>
<accession>A0ABM8DM99</accession>
<dbReference type="PANTHER" id="PTHR43047">
    <property type="entry name" value="TWO-COMPONENT HISTIDINE PROTEIN KINASE"/>
    <property type="match status" value="1"/>
</dbReference>
<dbReference type="InterPro" id="IPR036890">
    <property type="entry name" value="HATPase_C_sf"/>
</dbReference>
<dbReference type="EMBL" id="AP027079">
    <property type="protein sequence ID" value="BDU68014.1"/>
    <property type="molecule type" value="Genomic_DNA"/>
</dbReference>
<evidence type="ECO:0000313" key="10">
    <source>
        <dbReference type="EMBL" id="BDU68014.1"/>
    </source>
</evidence>
<evidence type="ECO:0000256" key="6">
    <source>
        <dbReference type="PROSITE-ProRule" id="PRU00169"/>
    </source>
</evidence>
<feature type="domain" description="Histidine kinase" evidence="8">
    <location>
        <begin position="159"/>
        <end position="377"/>
    </location>
</feature>
<dbReference type="SMART" id="SM00387">
    <property type="entry name" value="HATPase_c"/>
    <property type="match status" value="1"/>
</dbReference>
<dbReference type="Proteomes" id="UP001242010">
    <property type="component" value="Chromosome"/>
</dbReference>
<evidence type="ECO:0000259" key="9">
    <source>
        <dbReference type="PROSITE" id="PS50110"/>
    </source>
</evidence>
<dbReference type="InterPro" id="IPR005467">
    <property type="entry name" value="His_kinase_dom"/>
</dbReference>
<feature type="domain" description="Response regulatory" evidence="9">
    <location>
        <begin position="7"/>
        <end position="123"/>
    </location>
</feature>
<name>A0ABM8DM99_9BACT</name>
<evidence type="ECO:0000256" key="1">
    <source>
        <dbReference type="ARBA" id="ARBA00000085"/>
    </source>
</evidence>
<dbReference type="InterPro" id="IPR001789">
    <property type="entry name" value="Sig_transdc_resp-reg_receiver"/>
</dbReference>
<dbReference type="InterPro" id="IPR003661">
    <property type="entry name" value="HisK_dim/P_dom"/>
</dbReference>
<dbReference type="Pfam" id="PF00512">
    <property type="entry name" value="HisKA"/>
    <property type="match status" value="1"/>
</dbReference>
<dbReference type="EC" id="2.7.13.3" evidence="2"/>
<dbReference type="InterPro" id="IPR003594">
    <property type="entry name" value="HATPase_dom"/>
</dbReference>
<gene>
    <name evidence="10" type="ORF">GETHOR_01150</name>
</gene>
<dbReference type="CDD" id="cd00082">
    <property type="entry name" value="HisKA"/>
    <property type="match status" value="1"/>
</dbReference>
<dbReference type="GO" id="GO:0016301">
    <property type="term" value="F:kinase activity"/>
    <property type="evidence" value="ECO:0007669"/>
    <property type="project" value="UniProtKB-KW"/>
</dbReference>
<dbReference type="CDD" id="cd19920">
    <property type="entry name" value="REC_PA4781-like"/>
    <property type="match status" value="1"/>
</dbReference>
<dbReference type="Gene3D" id="3.30.565.10">
    <property type="entry name" value="Histidine kinase-like ATPase, C-terminal domain"/>
    <property type="match status" value="1"/>
</dbReference>
<dbReference type="RefSeq" id="WP_286354640.1">
    <property type="nucleotide sequence ID" value="NZ_AP027079.1"/>
</dbReference>
<dbReference type="PANTHER" id="PTHR43047:SF72">
    <property type="entry name" value="OSMOSENSING HISTIDINE PROTEIN KINASE SLN1"/>
    <property type="match status" value="1"/>
</dbReference>
<reference evidence="11" key="1">
    <citation type="journal article" date="2023" name="Int. J. Syst. Evol. Microbiol.">
        <title>Mesoterricola silvestris gen. nov., sp. nov., Mesoterricola sediminis sp. nov., Geothrix oryzae sp. nov., Geothrix edaphica sp. nov., Geothrix rubra sp. nov., and Geothrix limicola sp. nov., six novel members of Acidobacteriota isolated from soils.</title>
        <authorList>
            <person name="Itoh H."/>
            <person name="Sugisawa Y."/>
            <person name="Mise K."/>
            <person name="Xu Z."/>
            <person name="Kuniyasu M."/>
            <person name="Ushijima N."/>
            <person name="Kawano K."/>
            <person name="Kobayashi E."/>
            <person name="Shiratori Y."/>
            <person name="Masuda Y."/>
            <person name="Senoo K."/>
        </authorList>
    </citation>
    <scope>NUCLEOTIDE SEQUENCE [LARGE SCALE GENOMIC DNA]</scope>
    <source>
        <strain evidence="11">Red222</strain>
    </source>
</reference>
<evidence type="ECO:0000256" key="5">
    <source>
        <dbReference type="ARBA" id="ARBA00022777"/>
    </source>
</evidence>
<dbReference type="Gene3D" id="3.40.50.2300">
    <property type="match status" value="1"/>
</dbReference>
<dbReference type="InterPro" id="IPR011006">
    <property type="entry name" value="CheY-like_superfamily"/>
</dbReference>
<dbReference type="InterPro" id="IPR004358">
    <property type="entry name" value="Sig_transdc_His_kin-like_C"/>
</dbReference>